<dbReference type="RefSeq" id="WP_245781139.1">
    <property type="nucleotide sequence ID" value="NZ_FORH01000002.1"/>
</dbReference>
<dbReference type="STRING" id="588602.SAMN04487991_1566"/>
<evidence type="ECO:0000256" key="7">
    <source>
        <dbReference type="ARBA" id="ARBA00023033"/>
    </source>
</evidence>
<dbReference type="PRINTS" id="PR00420">
    <property type="entry name" value="RNGMNOXGNASE"/>
</dbReference>
<dbReference type="InterPro" id="IPR051205">
    <property type="entry name" value="UbiH/COQ6_monooxygenase"/>
</dbReference>
<evidence type="ECO:0000256" key="5">
    <source>
        <dbReference type="ARBA" id="ARBA00022827"/>
    </source>
</evidence>
<keyword evidence="6" id="KW-0560">Oxidoreductase</keyword>
<dbReference type="NCBIfam" id="TIGR01988">
    <property type="entry name" value="Ubi-OHases"/>
    <property type="match status" value="1"/>
</dbReference>
<dbReference type="PANTHER" id="PTHR43876">
    <property type="entry name" value="UBIQUINONE BIOSYNTHESIS MONOOXYGENASE COQ6, MITOCHONDRIAL"/>
    <property type="match status" value="1"/>
</dbReference>
<evidence type="ECO:0000313" key="9">
    <source>
        <dbReference type="EMBL" id="SFJ16602.1"/>
    </source>
</evidence>
<dbReference type="SUPFAM" id="SSF51905">
    <property type="entry name" value="FAD/NAD(P)-binding domain"/>
    <property type="match status" value="1"/>
</dbReference>
<dbReference type="InterPro" id="IPR010971">
    <property type="entry name" value="UbiH/COQ6"/>
</dbReference>
<sequence>MADRNSPTSPIKGTDVEMQNVDVLVSGGGIAGLIAAAAFGASGFKTLMVDPSQPIITGDEAGSDLRSTAFLRPARDLFKRIGIWEALEPHATPLDSLKIVDTVTGDAGQPEIRTERQFDGRETGDEPFGWNFLNWVIRRELARAVPEIKNVTLRYGVGFKNLLTRTDEALVTLSDGSRIRAKLVIAADGRNSPVREAAGIGVKTTRYGQKSLAFTATHELPHHNISTEIYREGGPFTMVPLPDVDGKPASAIVWMNPGAYATELLHMDEEAFNATMTARSAGLFGKLELASGRGIFPIITRLAESLSSERVAVIAEAAHVLPPIGAQGLNTSLNDLAELLELSEAHRGELGCRTMLDSYARTRHRDIATRARVVDVFNRVVRSEDEVLRAVRLLGLKAVHDLKPVRRKVMEAGLGPI</sequence>
<evidence type="ECO:0000313" key="10">
    <source>
        <dbReference type="Proteomes" id="UP000199630"/>
    </source>
</evidence>
<evidence type="ECO:0000256" key="4">
    <source>
        <dbReference type="ARBA" id="ARBA00022630"/>
    </source>
</evidence>
<evidence type="ECO:0000256" key="1">
    <source>
        <dbReference type="ARBA" id="ARBA00001974"/>
    </source>
</evidence>
<dbReference type="GO" id="GO:0004497">
    <property type="term" value="F:monooxygenase activity"/>
    <property type="evidence" value="ECO:0007669"/>
    <property type="project" value="UniProtKB-KW"/>
</dbReference>
<dbReference type="GO" id="GO:0006744">
    <property type="term" value="P:ubiquinone biosynthetic process"/>
    <property type="evidence" value="ECO:0007669"/>
    <property type="project" value="UniProtKB-UniPathway"/>
</dbReference>
<dbReference type="GO" id="GO:0071949">
    <property type="term" value="F:FAD binding"/>
    <property type="evidence" value="ECO:0007669"/>
    <property type="project" value="InterPro"/>
</dbReference>
<dbReference type="UniPathway" id="UPA00232"/>
<reference evidence="10" key="1">
    <citation type="submission" date="2016-10" db="EMBL/GenBank/DDBJ databases">
        <authorList>
            <person name="Varghese N."/>
            <person name="Submissions S."/>
        </authorList>
    </citation>
    <scope>NUCLEOTIDE SEQUENCE [LARGE SCALE GENOMIC DNA]</scope>
    <source>
        <strain evidence="10">DSM 26471</strain>
    </source>
</reference>
<dbReference type="PANTHER" id="PTHR43876:SF7">
    <property type="entry name" value="UBIQUINONE BIOSYNTHESIS MONOOXYGENASE COQ6, MITOCHONDRIAL"/>
    <property type="match status" value="1"/>
</dbReference>
<dbReference type="Pfam" id="PF01494">
    <property type="entry name" value="FAD_binding_3"/>
    <property type="match status" value="1"/>
</dbReference>
<keyword evidence="10" id="KW-1185">Reference proteome</keyword>
<keyword evidence="4" id="KW-0285">Flavoprotein</keyword>
<keyword evidence="5" id="KW-0274">FAD</keyword>
<evidence type="ECO:0000256" key="3">
    <source>
        <dbReference type="ARBA" id="ARBA00005349"/>
    </source>
</evidence>
<evidence type="ECO:0000259" key="8">
    <source>
        <dbReference type="Pfam" id="PF01494"/>
    </source>
</evidence>
<keyword evidence="7" id="KW-0503">Monooxygenase</keyword>
<dbReference type="EMBL" id="FORH01000002">
    <property type="protein sequence ID" value="SFJ16602.1"/>
    <property type="molecule type" value="Genomic_DNA"/>
</dbReference>
<dbReference type="InterPro" id="IPR002938">
    <property type="entry name" value="FAD-bd"/>
</dbReference>
<comment type="cofactor">
    <cofactor evidence="1">
        <name>FAD</name>
        <dbReference type="ChEBI" id="CHEBI:57692"/>
    </cofactor>
</comment>
<accession>A0A1I3P5B1</accession>
<name>A0A1I3P5B1_9RHOB</name>
<proteinExistence type="inferred from homology"/>
<organism evidence="9 10">
    <name type="scientific">Celeribacter neptunius</name>
    <dbReference type="NCBI Taxonomy" id="588602"/>
    <lineage>
        <taxon>Bacteria</taxon>
        <taxon>Pseudomonadati</taxon>
        <taxon>Pseudomonadota</taxon>
        <taxon>Alphaproteobacteria</taxon>
        <taxon>Rhodobacterales</taxon>
        <taxon>Roseobacteraceae</taxon>
        <taxon>Celeribacter</taxon>
    </lineage>
</organism>
<evidence type="ECO:0000256" key="2">
    <source>
        <dbReference type="ARBA" id="ARBA00004749"/>
    </source>
</evidence>
<comment type="similarity">
    <text evidence="3">Belongs to the UbiH/COQ6 family.</text>
</comment>
<protein>
    <submittedName>
        <fullName evidence="9">2-octaprenyl-6-methoxyphenol hydroxylase</fullName>
    </submittedName>
</protein>
<dbReference type="Proteomes" id="UP000199630">
    <property type="component" value="Unassembled WGS sequence"/>
</dbReference>
<feature type="domain" description="FAD-binding" evidence="8">
    <location>
        <begin position="21"/>
        <end position="365"/>
    </location>
</feature>
<gene>
    <name evidence="9" type="ORF">SAMN04487991_1566</name>
</gene>
<dbReference type="AlphaFoldDB" id="A0A1I3P5B1"/>
<dbReference type="InterPro" id="IPR036188">
    <property type="entry name" value="FAD/NAD-bd_sf"/>
</dbReference>
<dbReference type="Gene3D" id="3.50.50.60">
    <property type="entry name" value="FAD/NAD(P)-binding domain"/>
    <property type="match status" value="2"/>
</dbReference>
<comment type="pathway">
    <text evidence="2">Cofactor biosynthesis; ubiquinone biosynthesis.</text>
</comment>
<evidence type="ECO:0000256" key="6">
    <source>
        <dbReference type="ARBA" id="ARBA00023002"/>
    </source>
</evidence>
<dbReference type="GO" id="GO:0016705">
    <property type="term" value="F:oxidoreductase activity, acting on paired donors, with incorporation or reduction of molecular oxygen"/>
    <property type="evidence" value="ECO:0007669"/>
    <property type="project" value="InterPro"/>
</dbReference>